<evidence type="ECO:0000313" key="12">
    <source>
        <dbReference type="EMBL" id="KAA3479824.1"/>
    </source>
</evidence>
<dbReference type="InterPro" id="IPR027806">
    <property type="entry name" value="HARBI1_dom"/>
</dbReference>
<evidence type="ECO:0000256" key="5">
    <source>
        <dbReference type="ARBA" id="ARBA00022723"/>
    </source>
</evidence>
<feature type="domain" description="DUF8040" evidence="11">
    <location>
        <begin position="212"/>
        <end position="304"/>
    </location>
</feature>
<dbReference type="Pfam" id="PF26138">
    <property type="entry name" value="DUF8040"/>
    <property type="match status" value="1"/>
</dbReference>
<sequence length="593" mass="68152">MSVDPSGQMNYVDDEASTGSGDDVNMLEGRNKRQSVTPSSSGRRKRSRKATGDAIVDAMLEIAAASKLRASAIMKNEDQFSISKCIKVLDEMQGVDQRIYFLALDLFENPNAREIFISLKSDKRLPWLQRKCSSMPSSQMKYIAWLCGLVFFSEFFVFALHYTGFILFYFTDMSTCMDDLDLELDEMELVAAAAGYYYYNSITRQTRCASLPSGSGFMNEVLEGPDDLCREMLRMDKHVFHKLCYTLRHRGMLRDTAGVMIEEQLAIFLSIVGHNERNRVIQERFQHSGETISRHFNNVLKAIKSLSREFLQPPDFSTPPEILKNNRFSPYFKVFICNTVSFFFIPSPSLVIHLTLFTQDCVGVVDGMHIPAHVPAKDQSRFRNRKGVLSQNVLAACTFDLQFIFVYPGWEGSVADSRVLRAVLDDPDQNFPPISQGKYYLVDTGYSNMEGFLAPYLGVRYHLHEYRGANQLPRNAKELFNHRHSSLRNVIQRAFDVLKTRFPILKLAPQYAFHIQRDIVIAACVLHNYIRREERLDWLFSSIEGATVDELPDFDEQPELQFASSYQEQIASSLRESIATEMWNDFLNKWDQW</sequence>
<dbReference type="GO" id="GO:0004518">
    <property type="term" value="F:nuclease activity"/>
    <property type="evidence" value="ECO:0007669"/>
    <property type="project" value="UniProtKB-KW"/>
</dbReference>
<feature type="transmembrane region" description="Helical" evidence="9">
    <location>
        <begin position="143"/>
        <end position="170"/>
    </location>
</feature>
<dbReference type="GO" id="GO:0016787">
    <property type="term" value="F:hydrolase activity"/>
    <property type="evidence" value="ECO:0007669"/>
    <property type="project" value="UniProtKB-KW"/>
</dbReference>
<evidence type="ECO:0000256" key="6">
    <source>
        <dbReference type="ARBA" id="ARBA00022801"/>
    </source>
</evidence>
<keyword evidence="9" id="KW-0472">Membrane</keyword>
<evidence type="ECO:0000256" key="3">
    <source>
        <dbReference type="ARBA" id="ARBA00006958"/>
    </source>
</evidence>
<dbReference type="EMBL" id="SMMG02000003">
    <property type="protein sequence ID" value="KAA3479824.1"/>
    <property type="molecule type" value="Genomic_DNA"/>
</dbReference>
<keyword evidence="9" id="KW-1133">Transmembrane helix</keyword>
<keyword evidence="6" id="KW-0378">Hydrolase</keyword>
<dbReference type="OrthoDB" id="1921318at2759"/>
<comment type="caution">
    <text evidence="12">The sequence shown here is derived from an EMBL/GenBank/DDBJ whole genome shotgun (WGS) entry which is preliminary data.</text>
</comment>
<dbReference type="Proteomes" id="UP000325315">
    <property type="component" value="Unassembled WGS sequence"/>
</dbReference>
<evidence type="ECO:0000256" key="2">
    <source>
        <dbReference type="ARBA" id="ARBA00004123"/>
    </source>
</evidence>
<comment type="cofactor">
    <cofactor evidence="1">
        <name>a divalent metal cation</name>
        <dbReference type="ChEBI" id="CHEBI:60240"/>
    </cofactor>
</comment>
<keyword evidence="9" id="KW-0812">Transmembrane</keyword>
<feature type="region of interest" description="Disordered" evidence="8">
    <location>
        <begin position="1"/>
        <end position="50"/>
    </location>
</feature>
<evidence type="ECO:0000313" key="13">
    <source>
        <dbReference type="Proteomes" id="UP000325315"/>
    </source>
</evidence>
<gene>
    <name evidence="12" type="ORF">EPI10_020305</name>
</gene>
<reference evidence="13" key="1">
    <citation type="journal article" date="2019" name="Plant Biotechnol. J.">
        <title>Genome sequencing of the Australian wild diploid species Gossypium australe highlights disease resistance and delayed gland morphogenesis.</title>
        <authorList>
            <person name="Cai Y."/>
            <person name="Cai X."/>
            <person name="Wang Q."/>
            <person name="Wang P."/>
            <person name="Zhang Y."/>
            <person name="Cai C."/>
            <person name="Xu Y."/>
            <person name="Wang K."/>
            <person name="Zhou Z."/>
            <person name="Wang C."/>
            <person name="Geng S."/>
            <person name="Li B."/>
            <person name="Dong Q."/>
            <person name="Hou Y."/>
            <person name="Wang H."/>
            <person name="Ai P."/>
            <person name="Liu Z."/>
            <person name="Yi F."/>
            <person name="Sun M."/>
            <person name="An G."/>
            <person name="Cheng J."/>
            <person name="Zhang Y."/>
            <person name="Shi Q."/>
            <person name="Xie Y."/>
            <person name="Shi X."/>
            <person name="Chang Y."/>
            <person name="Huang F."/>
            <person name="Chen Y."/>
            <person name="Hong S."/>
            <person name="Mi L."/>
            <person name="Sun Q."/>
            <person name="Zhang L."/>
            <person name="Zhou B."/>
            <person name="Peng R."/>
            <person name="Zhang X."/>
            <person name="Liu F."/>
        </authorList>
    </citation>
    <scope>NUCLEOTIDE SEQUENCE [LARGE SCALE GENOMIC DNA]</scope>
    <source>
        <strain evidence="13">cv. PA1801</strain>
    </source>
</reference>
<evidence type="ECO:0000256" key="1">
    <source>
        <dbReference type="ARBA" id="ARBA00001968"/>
    </source>
</evidence>
<dbReference type="InterPro" id="IPR045249">
    <property type="entry name" value="HARBI1-like"/>
</dbReference>
<evidence type="ECO:0000259" key="11">
    <source>
        <dbReference type="Pfam" id="PF26138"/>
    </source>
</evidence>
<accession>A0A5B6WEV3</accession>
<evidence type="ECO:0000259" key="10">
    <source>
        <dbReference type="Pfam" id="PF13359"/>
    </source>
</evidence>
<proteinExistence type="inferred from homology"/>
<feature type="domain" description="DDE Tnp4" evidence="10">
    <location>
        <begin position="365"/>
        <end position="528"/>
    </location>
</feature>
<comment type="subcellular location">
    <subcellularLocation>
        <location evidence="2">Nucleus</location>
    </subcellularLocation>
</comment>
<dbReference type="PANTHER" id="PTHR22930">
    <property type="match status" value="1"/>
</dbReference>
<organism evidence="12 13">
    <name type="scientific">Gossypium australe</name>
    <dbReference type="NCBI Taxonomy" id="47621"/>
    <lineage>
        <taxon>Eukaryota</taxon>
        <taxon>Viridiplantae</taxon>
        <taxon>Streptophyta</taxon>
        <taxon>Embryophyta</taxon>
        <taxon>Tracheophyta</taxon>
        <taxon>Spermatophyta</taxon>
        <taxon>Magnoliopsida</taxon>
        <taxon>eudicotyledons</taxon>
        <taxon>Gunneridae</taxon>
        <taxon>Pentapetalae</taxon>
        <taxon>rosids</taxon>
        <taxon>malvids</taxon>
        <taxon>Malvales</taxon>
        <taxon>Malvaceae</taxon>
        <taxon>Malvoideae</taxon>
        <taxon>Gossypium</taxon>
    </lineage>
</organism>
<keyword evidence="7" id="KW-0539">Nucleus</keyword>
<keyword evidence="13" id="KW-1185">Reference proteome</keyword>
<evidence type="ECO:0000256" key="4">
    <source>
        <dbReference type="ARBA" id="ARBA00022722"/>
    </source>
</evidence>
<dbReference type="Pfam" id="PF13359">
    <property type="entry name" value="DDE_Tnp_4"/>
    <property type="match status" value="1"/>
</dbReference>
<evidence type="ECO:0000256" key="9">
    <source>
        <dbReference type="SAM" id="Phobius"/>
    </source>
</evidence>
<dbReference type="GO" id="GO:0046872">
    <property type="term" value="F:metal ion binding"/>
    <property type="evidence" value="ECO:0007669"/>
    <property type="project" value="UniProtKB-KW"/>
</dbReference>
<name>A0A5B6WEV3_9ROSI</name>
<dbReference type="InterPro" id="IPR058353">
    <property type="entry name" value="DUF8040"/>
</dbReference>
<dbReference type="PANTHER" id="PTHR22930:SF259">
    <property type="entry name" value="OS08G0106900 PROTEIN"/>
    <property type="match status" value="1"/>
</dbReference>
<evidence type="ECO:0000256" key="7">
    <source>
        <dbReference type="ARBA" id="ARBA00023242"/>
    </source>
</evidence>
<evidence type="ECO:0000256" key="8">
    <source>
        <dbReference type="SAM" id="MobiDB-lite"/>
    </source>
</evidence>
<comment type="similarity">
    <text evidence="3">Belongs to the HARBI1 family.</text>
</comment>
<protein>
    <submittedName>
        <fullName evidence="12">DDE_4 domain-containing protein</fullName>
    </submittedName>
</protein>
<dbReference type="GO" id="GO:0005634">
    <property type="term" value="C:nucleus"/>
    <property type="evidence" value="ECO:0007669"/>
    <property type="project" value="UniProtKB-SubCell"/>
</dbReference>
<dbReference type="AlphaFoldDB" id="A0A5B6WEV3"/>
<keyword evidence="4" id="KW-0540">Nuclease</keyword>
<keyword evidence="5" id="KW-0479">Metal-binding</keyword>